<name>A0A222VTX2_9PSEU</name>
<dbReference type="InterPro" id="IPR043917">
    <property type="entry name" value="DUF5753"/>
</dbReference>
<sequence length="295" mass="32962">MVEAGKTAVRRAIGRELKRMRNEKGLNLKAATVSTKKTRDKALMQVERGRNLPQLADIDVLLSTYDHSEQIPHFRDVIGAASGRKGLRDWWEGRLPPGFVPESAKLLYSGEASAIELSIYQTQFVPDFLRTPAYAEVMAHADHPGADDAEIRLWVELSQGRQEVLNRDDPPRVRCVVDEAVLHRQVGGPDVLREQIDYLVELGHRPNIDIRVLPFAGGASADTGSFTRLVLIPELPNYPGLAHVKATTHDIYLEEPEEIAPFDEVFELLSAQALRPEESRDLLTTTSDRIGARPH</sequence>
<evidence type="ECO:0000313" key="1">
    <source>
        <dbReference type="EMBL" id="SDD41126.1"/>
    </source>
</evidence>
<dbReference type="EMBL" id="FMZE01000008">
    <property type="protein sequence ID" value="SDD41126.1"/>
    <property type="molecule type" value="Genomic_DNA"/>
</dbReference>
<reference evidence="1 2" key="1">
    <citation type="submission" date="2016-10" db="EMBL/GenBank/DDBJ databases">
        <authorList>
            <person name="de Groot N.N."/>
        </authorList>
    </citation>
    <scope>NUCLEOTIDE SEQUENCE [LARGE SCALE GENOMIC DNA]</scope>
    <source>
        <strain evidence="1 2">CGMCC 4.5506</strain>
    </source>
</reference>
<protein>
    <submittedName>
        <fullName evidence="1">Uncharacterized protein</fullName>
    </submittedName>
</protein>
<dbReference type="STRING" id="530584.SAMN05421630_10882"/>
<dbReference type="KEGG" id="pmad:BAY61_22835"/>
<evidence type="ECO:0000313" key="2">
    <source>
        <dbReference type="Proteomes" id="UP000199494"/>
    </source>
</evidence>
<proteinExistence type="predicted"/>
<gene>
    <name evidence="1" type="ORF">SAMN05421630_10882</name>
</gene>
<accession>A0A222VTX2</accession>
<organism evidence="1 2">
    <name type="scientific">Prauserella marina</name>
    <dbReference type="NCBI Taxonomy" id="530584"/>
    <lineage>
        <taxon>Bacteria</taxon>
        <taxon>Bacillati</taxon>
        <taxon>Actinomycetota</taxon>
        <taxon>Actinomycetes</taxon>
        <taxon>Pseudonocardiales</taxon>
        <taxon>Pseudonocardiaceae</taxon>
        <taxon>Prauserella</taxon>
    </lineage>
</organism>
<dbReference type="Proteomes" id="UP000199494">
    <property type="component" value="Unassembled WGS sequence"/>
</dbReference>
<dbReference type="AlphaFoldDB" id="A0A222VTX2"/>
<keyword evidence="2" id="KW-1185">Reference proteome</keyword>
<dbReference type="Pfam" id="PF19054">
    <property type="entry name" value="DUF5753"/>
    <property type="match status" value="1"/>
</dbReference>